<feature type="chain" id="PRO_5038704643" evidence="1">
    <location>
        <begin position="25"/>
        <end position="187"/>
    </location>
</feature>
<organism evidence="2 3">
    <name type="scientific">Streptomyces qinglanensis</name>
    <dbReference type="NCBI Taxonomy" id="943816"/>
    <lineage>
        <taxon>Bacteria</taxon>
        <taxon>Bacillati</taxon>
        <taxon>Actinomycetota</taxon>
        <taxon>Actinomycetes</taxon>
        <taxon>Kitasatosporales</taxon>
        <taxon>Streptomycetaceae</taxon>
        <taxon>Streptomyces</taxon>
    </lineage>
</organism>
<dbReference type="RefSeq" id="WP_019357513.1">
    <property type="nucleotide sequence ID" value="NZ_LJGV01000022.1"/>
</dbReference>
<comment type="caution">
    <text evidence="2">The sequence shown here is derived from an EMBL/GenBank/DDBJ whole genome shotgun (WGS) entry which is preliminary data.</text>
</comment>
<dbReference type="EMBL" id="LJGV01000022">
    <property type="protein sequence ID" value="OEU99064.1"/>
    <property type="molecule type" value="Genomic_DNA"/>
</dbReference>
<dbReference type="Gene3D" id="2.80.10.50">
    <property type="match status" value="1"/>
</dbReference>
<dbReference type="AlphaFoldDB" id="A0A1E7K570"/>
<protein>
    <submittedName>
        <fullName evidence="2">Uncharacterized protein</fullName>
    </submittedName>
</protein>
<dbReference type="PROSITE" id="PS50231">
    <property type="entry name" value="RICIN_B_LECTIN"/>
    <property type="match status" value="1"/>
</dbReference>
<dbReference type="PATRIC" id="fig|943816.4.peg.2669"/>
<feature type="signal peptide" evidence="1">
    <location>
        <begin position="1"/>
        <end position="24"/>
    </location>
</feature>
<evidence type="ECO:0000256" key="1">
    <source>
        <dbReference type="SAM" id="SignalP"/>
    </source>
</evidence>
<name>A0A1E7K570_9ACTN</name>
<keyword evidence="1" id="KW-0732">Signal</keyword>
<dbReference type="InterPro" id="IPR035992">
    <property type="entry name" value="Ricin_B-like_lectins"/>
</dbReference>
<evidence type="ECO:0000313" key="3">
    <source>
        <dbReference type="Proteomes" id="UP000175829"/>
    </source>
</evidence>
<dbReference type="Proteomes" id="UP000175829">
    <property type="component" value="Unassembled WGS sequence"/>
</dbReference>
<evidence type="ECO:0000313" key="2">
    <source>
        <dbReference type="EMBL" id="OEU99064.1"/>
    </source>
</evidence>
<sequence>MLRRTARRLLTAVAVTALAGTALAAGPAAADSTGRAVPAGEFTAVSQVTGNYMIPDDTVGKAGTYLQVYPSTAPAAWKTTWRFERVATSDGRPVYQLQSSAGACATNENGENSIVYLRACSTRNKDQWWLLDPVHGTDPQDPDLGIVSYRDEDLALTARGEGDNWIDLKRMWGGHPSQRQGWHFYPA</sequence>
<proteinExistence type="predicted"/>
<accession>A0A1E7K570</accession>
<dbReference type="SUPFAM" id="SSF50370">
    <property type="entry name" value="Ricin B-like lectins"/>
    <property type="match status" value="1"/>
</dbReference>
<gene>
    <name evidence="2" type="ORF">AN217_16005</name>
</gene>
<reference evidence="2 3" key="1">
    <citation type="journal article" date="2016" name="Front. Microbiol.">
        <title>Comparative Genomics Analysis of Streptomyces Species Reveals Their Adaptation to the Marine Environment and Their Diversity at the Genomic Level.</title>
        <authorList>
            <person name="Tian X."/>
            <person name="Zhang Z."/>
            <person name="Yang T."/>
            <person name="Chen M."/>
            <person name="Li J."/>
            <person name="Chen F."/>
            <person name="Yang J."/>
            <person name="Li W."/>
            <person name="Zhang B."/>
            <person name="Zhang Z."/>
            <person name="Wu J."/>
            <person name="Zhang C."/>
            <person name="Long L."/>
            <person name="Xiao J."/>
        </authorList>
    </citation>
    <scope>NUCLEOTIDE SEQUENCE [LARGE SCALE GENOMIC DNA]</scope>
    <source>
        <strain evidence="2 3">SCSIO M10379</strain>
    </source>
</reference>